<reference evidence="1 2" key="1">
    <citation type="journal article" date="2014" name="Genome Announc.">
        <title>Draft Genome Sequences of Marine Flavobacterium Nonlabens Strains NR17, NR24, NR27, NR32, NR33, and Ara13.</title>
        <authorList>
            <person name="Nakanishi M."/>
            <person name="Meirelles P."/>
            <person name="Suzuki R."/>
            <person name="Takatani N."/>
            <person name="Mino S."/>
            <person name="Suda W."/>
            <person name="Oshima K."/>
            <person name="Hattori M."/>
            <person name="Ohkuma M."/>
            <person name="Hosokawa M."/>
            <person name="Miyashita K."/>
            <person name="Thompson F.L."/>
            <person name="Niwa A."/>
            <person name="Sawabe T."/>
            <person name="Sawabe T."/>
        </authorList>
    </citation>
    <scope>NUCLEOTIDE SEQUENCE [LARGE SCALE GENOMIC DNA]</scope>
    <source>
        <strain evidence="2">JCM19296</strain>
    </source>
</reference>
<organism evidence="1 2">
    <name type="scientific">Nonlabens ulvanivorans</name>
    <name type="common">Persicivirga ulvanivorans</name>
    <dbReference type="NCBI Taxonomy" id="906888"/>
    <lineage>
        <taxon>Bacteria</taxon>
        <taxon>Pseudomonadati</taxon>
        <taxon>Bacteroidota</taxon>
        <taxon>Flavobacteriia</taxon>
        <taxon>Flavobacteriales</taxon>
        <taxon>Flavobacteriaceae</taxon>
        <taxon>Nonlabens</taxon>
    </lineage>
</organism>
<sequence length="343" mass="40741">MVRRHQQLKTSLIASERSLLLTWDWISKHKHTEKNYVKAEFYTLFQLKRKIGVLYFNKTVNHYQTQHSLYRYGRNRIEYSLNTWEELGLISIIGLGEIQEWNFYAQLNNKENVDIYSKSAINISNALVSFIFNNPPLNYPEYDEHSIEISLALQLLCQTGNSKWALKWMNNVTVGFYNSYKTHKFFPLFRTNFDKLVDIHNGGDDLSEVDSTMILPIIAEYALLLNDDQLYQDVRTLINDTFPKVNLQLWFATEDTEECFCRTNYSAQKGKLKHSITLYENMKDYEKEIIEEIDLFIKEVTFEVYKTGFNFLPHLASRHFRAQPFPAFWRLPIKRSYELNQNK</sequence>
<comment type="caution">
    <text evidence="1">The sequence shown here is derived from an EMBL/GenBank/DDBJ whole genome shotgun (WGS) entry which is preliminary data.</text>
</comment>
<proteinExistence type="predicted"/>
<dbReference type="Proteomes" id="UP000028980">
    <property type="component" value="Unassembled WGS sequence"/>
</dbReference>
<protein>
    <submittedName>
        <fullName evidence="1">Uncharacterized protein</fullName>
    </submittedName>
</protein>
<name>A0A081D9Q9_NONUL</name>
<dbReference type="EMBL" id="BBLG01000002">
    <property type="protein sequence ID" value="GAK75655.1"/>
    <property type="molecule type" value="Genomic_DNA"/>
</dbReference>
<evidence type="ECO:0000313" key="1">
    <source>
        <dbReference type="EMBL" id="GAK75655.1"/>
    </source>
</evidence>
<accession>A0A081D9Q9</accession>
<evidence type="ECO:0000313" key="2">
    <source>
        <dbReference type="Proteomes" id="UP000028980"/>
    </source>
</evidence>
<gene>
    <name evidence="1" type="ORF">JCM19296_1247</name>
</gene>
<dbReference type="AlphaFoldDB" id="A0A081D9Q9"/>